<feature type="non-terminal residue" evidence="2">
    <location>
        <position position="108"/>
    </location>
</feature>
<gene>
    <name evidence="2" type="ORF">Taro_048100</name>
</gene>
<sequence length="108" mass="12373">PSFERPTQSRNPNRIPSVHTRQFHPPSRVGVNDTSIRSLFGILDRRVVCFDHLDLIRHLNVQPNPGIQIGFCQFARVNFTHPIVSEQTARRSDPYLGFWTPGLCVLII</sequence>
<dbReference type="EMBL" id="NMUH01006394">
    <property type="protein sequence ID" value="MQM15161.1"/>
    <property type="molecule type" value="Genomic_DNA"/>
</dbReference>
<reference evidence="2" key="1">
    <citation type="submission" date="2017-07" db="EMBL/GenBank/DDBJ databases">
        <title>Taro Niue Genome Assembly and Annotation.</title>
        <authorList>
            <person name="Atibalentja N."/>
            <person name="Keating K."/>
            <person name="Fields C.J."/>
        </authorList>
    </citation>
    <scope>NUCLEOTIDE SEQUENCE</scope>
    <source>
        <strain evidence="2">Niue_2</strain>
        <tissue evidence="2">Leaf</tissue>
    </source>
</reference>
<dbReference type="Proteomes" id="UP000652761">
    <property type="component" value="Unassembled WGS sequence"/>
</dbReference>
<proteinExistence type="predicted"/>
<organism evidence="2 3">
    <name type="scientific">Colocasia esculenta</name>
    <name type="common">Wild taro</name>
    <name type="synonym">Arum esculentum</name>
    <dbReference type="NCBI Taxonomy" id="4460"/>
    <lineage>
        <taxon>Eukaryota</taxon>
        <taxon>Viridiplantae</taxon>
        <taxon>Streptophyta</taxon>
        <taxon>Embryophyta</taxon>
        <taxon>Tracheophyta</taxon>
        <taxon>Spermatophyta</taxon>
        <taxon>Magnoliopsida</taxon>
        <taxon>Liliopsida</taxon>
        <taxon>Araceae</taxon>
        <taxon>Aroideae</taxon>
        <taxon>Colocasieae</taxon>
        <taxon>Colocasia</taxon>
    </lineage>
</organism>
<evidence type="ECO:0000256" key="1">
    <source>
        <dbReference type="SAM" id="MobiDB-lite"/>
    </source>
</evidence>
<accession>A0A843X654</accession>
<feature type="non-terminal residue" evidence="2">
    <location>
        <position position="1"/>
    </location>
</feature>
<comment type="caution">
    <text evidence="2">The sequence shown here is derived from an EMBL/GenBank/DDBJ whole genome shotgun (WGS) entry which is preliminary data.</text>
</comment>
<feature type="compositionally biased region" description="Polar residues" evidence="1">
    <location>
        <begin position="1"/>
        <end position="14"/>
    </location>
</feature>
<dbReference type="AlphaFoldDB" id="A0A843X654"/>
<feature type="region of interest" description="Disordered" evidence="1">
    <location>
        <begin position="1"/>
        <end position="29"/>
    </location>
</feature>
<evidence type="ECO:0000313" key="3">
    <source>
        <dbReference type="Proteomes" id="UP000652761"/>
    </source>
</evidence>
<protein>
    <submittedName>
        <fullName evidence="2">Uncharacterized protein</fullName>
    </submittedName>
</protein>
<name>A0A843X654_COLES</name>
<evidence type="ECO:0000313" key="2">
    <source>
        <dbReference type="EMBL" id="MQM15161.1"/>
    </source>
</evidence>
<keyword evidence="3" id="KW-1185">Reference proteome</keyword>